<feature type="compositionally biased region" description="Low complexity" evidence="6">
    <location>
        <begin position="12"/>
        <end position="24"/>
    </location>
</feature>
<comment type="caution">
    <text evidence="9">The sequence shown here is derived from an EMBL/GenBank/DDBJ whole genome shotgun (WGS) entry which is preliminary data.</text>
</comment>
<feature type="transmembrane region" description="Helical" evidence="7">
    <location>
        <begin position="111"/>
        <end position="132"/>
    </location>
</feature>
<dbReference type="InterPro" id="IPR058650">
    <property type="entry name" value="Msy1/2-like"/>
</dbReference>
<feature type="compositionally biased region" description="Basic and acidic residues" evidence="6">
    <location>
        <begin position="27"/>
        <end position="38"/>
    </location>
</feature>
<name>A0A286UJQ8_9AGAM</name>
<dbReference type="Pfam" id="PF00924">
    <property type="entry name" value="MS_channel_2nd"/>
    <property type="match status" value="1"/>
</dbReference>
<dbReference type="PROSITE" id="PS50222">
    <property type="entry name" value="EF_HAND_2"/>
    <property type="match status" value="1"/>
</dbReference>
<feature type="region of interest" description="Disordered" evidence="6">
    <location>
        <begin position="1"/>
        <end position="87"/>
    </location>
</feature>
<dbReference type="FunCoup" id="A0A286UJQ8">
    <property type="interactions" value="6"/>
</dbReference>
<evidence type="ECO:0000313" key="9">
    <source>
        <dbReference type="EMBL" id="PAV19704.1"/>
    </source>
</evidence>
<feature type="transmembrane region" description="Helical" evidence="7">
    <location>
        <begin position="465"/>
        <end position="485"/>
    </location>
</feature>
<dbReference type="GO" id="GO:0005262">
    <property type="term" value="F:calcium channel activity"/>
    <property type="evidence" value="ECO:0007669"/>
    <property type="project" value="TreeGrafter"/>
</dbReference>
<feature type="transmembrane region" description="Helical" evidence="7">
    <location>
        <begin position="152"/>
        <end position="177"/>
    </location>
</feature>
<feature type="region of interest" description="Disordered" evidence="6">
    <location>
        <begin position="321"/>
        <end position="340"/>
    </location>
</feature>
<dbReference type="EMBL" id="NBII01000004">
    <property type="protein sequence ID" value="PAV19704.1"/>
    <property type="molecule type" value="Genomic_DNA"/>
</dbReference>
<evidence type="ECO:0000259" key="8">
    <source>
        <dbReference type="PROSITE" id="PS50222"/>
    </source>
</evidence>
<dbReference type="GO" id="GO:0005509">
    <property type="term" value="F:calcium ion binding"/>
    <property type="evidence" value="ECO:0007669"/>
    <property type="project" value="InterPro"/>
</dbReference>
<feature type="compositionally biased region" description="Acidic residues" evidence="6">
    <location>
        <begin position="69"/>
        <end position="79"/>
    </location>
</feature>
<dbReference type="PROSITE" id="PS00018">
    <property type="entry name" value="EF_HAND_1"/>
    <property type="match status" value="1"/>
</dbReference>
<dbReference type="Pfam" id="PF25886">
    <property type="entry name" value="Msy1"/>
    <property type="match status" value="1"/>
</dbReference>
<dbReference type="Gene3D" id="1.10.238.10">
    <property type="entry name" value="EF-hand"/>
    <property type="match status" value="1"/>
</dbReference>
<evidence type="ECO:0000256" key="2">
    <source>
        <dbReference type="ARBA" id="ARBA00022692"/>
    </source>
</evidence>
<dbReference type="InParanoid" id="A0A286UJQ8"/>
<dbReference type="SMART" id="SM00054">
    <property type="entry name" value="EFh"/>
    <property type="match status" value="1"/>
</dbReference>
<dbReference type="PANTHER" id="PTHR31323">
    <property type="entry name" value="MECHANOSENSITIVE ION CHANNEL PROTEIN MSY2"/>
    <property type="match status" value="1"/>
</dbReference>
<keyword evidence="4 7" id="KW-1133">Transmembrane helix</keyword>
<feature type="compositionally biased region" description="Polar residues" evidence="6">
    <location>
        <begin position="42"/>
        <end position="68"/>
    </location>
</feature>
<keyword evidence="10" id="KW-1185">Reference proteome</keyword>
<feature type="domain" description="EF-hand" evidence="8">
    <location>
        <begin position="412"/>
        <end position="447"/>
    </location>
</feature>
<dbReference type="InterPro" id="IPR023408">
    <property type="entry name" value="MscS_beta-dom_sf"/>
</dbReference>
<dbReference type="InterPro" id="IPR018247">
    <property type="entry name" value="EF_Hand_1_Ca_BS"/>
</dbReference>
<keyword evidence="2 7" id="KW-0812">Transmembrane</keyword>
<keyword evidence="3" id="KW-0106">Calcium</keyword>
<organism evidence="9 10">
    <name type="scientific">Pyrrhoderma noxium</name>
    <dbReference type="NCBI Taxonomy" id="2282107"/>
    <lineage>
        <taxon>Eukaryota</taxon>
        <taxon>Fungi</taxon>
        <taxon>Dikarya</taxon>
        <taxon>Basidiomycota</taxon>
        <taxon>Agaricomycotina</taxon>
        <taxon>Agaricomycetes</taxon>
        <taxon>Hymenochaetales</taxon>
        <taxon>Hymenochaetaceae</taxon>
        <taxon>Pyrrhoderma</taxon>
    </lineage>
</organism>
<dbReference type="OrthoDB" id="544685at2759"/>
<dbReference type="InterPro" id="IPR011992">
    <property type="entry name" value="EF-hand-dom_pair"/>
</dbReference>
<evidence type="ECO:0000256" key="4">
    <source>
        <dbReference type="ARBA" id="ARBA00022989"/>
    </source>
</evidence>
<sequence length="735" mass="82028">MAAKTDSEAPAGLELSSLSSKSGSPVKAHDFKHKHDEPSPPTLNNSPEVNISKATTNDSLSDTATNTSDEFDWEAEDDGETAKDLENKRKTRRGRKIYGLFMKLARPIRTFLVAILGAGILITPLLVVQFRFHNSVVRPHVHMWSLWLSISWAAGSVTYLVVDLLPRFIIFVVTLFHGQVESLKTQLELVYAVSGWLKLCLDVSWSWIALSALRAALQPPGSYWVIINRVMQALFSASLILLVEKLFLRFVAIRFHQKALADRLAENKLALKALDRLSNAQPAVSRKYPYLINRKKGHKGSSSQSASMDMLNKELGIDSPATPENATNVHAHGKQTTMGRKRRRKAVAAMIVDQLGDAIGQVALKDSKFNRGGELTGLHSARKLARQLFSTLSNVSPPRDYLIVEDFYPYFRSTAEAAAAFAVFDKDNNGDITKKEMREAVQRIYRERKALVASLKDVGSAVAKLDAVLVCVALMGIIFACLLIFNRSNTLESLVPLATIVLGFSFIFGNSAQTLFESLLFIFSTHVFDVGDLVLIDDNPMFVREFGLFSTTFRRVDGQEIIAPNSLLASSKLVHNLRRSNSMWESTDIQVAYGTPLEVVEMLHSRLKAYVSQNNREWSNVLVNIDKMEYQNALTLIIAMEHRPNWQDWGGRWARRTLFMRHLKVLLEELDISYTLPVQPVLLPKGSSYGGNFLHVPSQGFEQSRESFGNAGYHQDGFYRAPGGSLGPTIRVGND</sequence>
<evidence type="ECO:0000256" key="5">
    <source>
        <dbReference type="ARBA" id="ARBA00023136"/>
    </source>
</evidence>
<feature type="compositionally biased region" description="Polar residues" evidence="6">
    <location>
        <begin position="322"/>
        <end position="338"/>
    </location>
</feature>
<feature type="transmembrane region" description="Helical" evidence="7">
    <location>
        <begin position="497"/>
        <end position="516"/>
    </location>
</feature>
<dbReference type="GO" id="GO:0006874">
    <property type="term" value="P:intracellular calcium ion homeostasis"/>
    <property type="evidence" value="ECO:0007669"/>
    <property type="project" value="TreeGrafter"/>
</dbReference>
<dbReference type="Proteomes" id="UP000217199">
    <property type="component" value="Unassembled WGS sequence"/>
</dbReference>
<dbReference type="AlphaFoldDB" id="A0A286UJQ8"/>
<gene>
    <name evidence="9" type="ORF">PNOK_0463800</name>
</gene>
<dbReference type="SUPFAM" id="SSF47473">
    <property type="entry name" value="EF-hand"/>
    <property type="match status" value="1"/>
</dbReference>
<comment type="subcellular location">
    <subcellularLocation>
        <location evidence="1">Membrane</location>
    </subcellularLocation>
</comment>
<keyword evidence="5 7" id="KW-0472">Membrane</keyword>
<protein>
    <submittedName>
        <fullName evidence="9">Calcium channel</fullName>
    </submittedName>
</protein>
<evidence type="ECO:0000313" key="10">
    <source>
        <dbReference type="Proteomes" id="UP000217199"/>
    </source>
</evidence>
<dbReference type="InterPro" id="IPR010920">
    <property type="entry name" value="LSM_dom_sf"/>
</dbReference>
<accession>A0A286UJQ8</accession>
<dbReference type="InterPro" id="IPR006685">
    <property type="entry name" value="MscS_channel_2nd"/>
</dbReference>
<evidence type="ECO:0000256" key="3">
    <source>
        <dbReference type="ARBA" id="ARBA00022837"/>
    </source>
</evidence>
<dbReference type="SUPFAM" id="SSF50182">
    <property type="entry name" value="Sm-like ribonucleoproteins"/>
    <property type="match status" value="1"/>
</dbReference>
<dbReference type="InterPro" id="IPR002048">
    <property type="entry name" value="EF_hand_dom"/>
</dbReference>
<dbReference type="Gene3D" id="2.30.30.60">
    <property type="match status" value="1"/>
</dbReference>
<dbReference type="PANTHER" id="PTHR31323:SF11">
    <property type="entry name" value="EF-HAND DOMAIN-CONTAINING PROTEIN"/>
    <property type="match status" value="1"/>
</dbReference>
<evidence type="ECO:0000256" key="6">
    <source>
        <dbReference type="SAM" id="MobiDB-lite"/>
    </source>
</evidence>
<proteinExistence type="predicted"/>
<evidence type="ECO:0000256" key="7">
    <source>
        <dbReference type="SAM" id="Phobius"/>
    </source>
</evidence>
<evidence type="ECO:0000256" key="1">
    <source>
        <dbReference type="ARBA" id="ARBA00004370"/>
    </source>
</evidence>
<dbReference type="GO" id="GO:0016020">
    <property type="term" value="C:membrane"/>
    <property type="evidence" value="ECO:0007669"/>
    <property type="project" value="UniProtKB-SubCell"/>
</dbReference>
<reference evidence="9 10" key="1">
    <citation type="journal article" date="2017" name="Mol. Ecol.">
        <title>Comparative and population genomic landscape of Phellinus noxius: A hypervariable fungus causing root rot in trees.</title>
        <authorList>
            <person name="Chung C.L."/>
            <person name="Lee T.J."/>
            <person name="Akiba M."/>
            <person name="Lee H.H."/>
            <person name="Kuo T.H."/>
            <person name="Liu D."/>
            <person name="Ke H.M."/>
            <person name="Yokoi T."/>
            <person name="Roa M.B."/>
            <person name="Lu M.J."/>
            <person name="Chang Y.Y."/>
            <person name="Ann P.J."/>
            <person name="Tsai J.N."/>
            <person name="Chen C.Y."/>
            <person name="Tzean S.S."/>
            <person name="Ota Y."/>
            <person name="Hattori T."/>
            <person name="Sahashi N."/>
            <person name="Liou R.F."/>
            <person name="Kikuchi T."/>
            <person name="Tsai I.J."/>
        </authorList>
    </citation>
    <scope>NUCLEOTIDE SEQUENCE [LARGE SCALE GENOMIC DNA]</scope>
    <source>
        <strain evidence="9 10">FFPRI411160</strain>
    </source>
</reference>
<dbReference type="STRING" id="2282107.A0A286UJQ8"/>